<proteinExistence type="predicted"/>
<dbReference type="RefSeq" id="WP_413781080.1">
    <property type="nucleotide sequence ID" value="NZ_JAUOZS010000001.1"/>
</dbReference>
<dbReference type="EMBL" id="JAUOZS010000001">
    <property type="protein sequence ID" value="MDT8902602.1"/>
    <property type="molecule type" value="Genomic_DNA"/>
</dbReference>
<comment type="caution">
    <text evidence="1">The sequence shown here is derived from an EMBL/GenBank/DDBJ whole genome shotgun (WGS) entry which is preliminary data.</text>
</comment>
<gene>
    <name evidence="1" type="ORF">Q4T40_15240</name>
</gene>
<evidence type="ECO:0000313" key="1">
    <source>
        <dbReference type="EMBL" id="MDT8902602.1"/>
    </source>
</evidence>
<accession>A0ABU3P0P4</accession>
<dbReference type="Proteomes" id="UP001254848">
    <property type="component" value="Unassembled WGS sequence"/>
</dbReference>
<keyword evidence="2" id="KW-1185">Reference proteome</keyword>
<evidence type="ECO:0000313" key="2">
    <source>
        <dbReference type="Proteomes" id="UP001254848"/>
    </source>
</evidence>
<dbReference type="InterPro" id="IPR043128">
    <property type="entry name" value="Rev_trsase/Diguanyl_cyclase"/>
</dbReference>
<sequence>MRVGIVGPLGIVDKFILIIKHEFPQIEPVKFLYKEYAEVPGLIAGPQSHLDAILFAGATPLSYAEKHVKQLIPWEFVPRSGSSLLRVLLQIALSKKYDIRRLSTDLYDVEQLSETYEEIGIAKSDFQIYTVNKTPIDDEYIDYVCAFHEQHFLCNQVSCCITALSTVHERLKAKNIPCFLVDPTANVIRQTLHKMQLNHLAQVSQQSQIVAICVRIDFPDEYSLFRDSEYQYNIAKTNVARHIYLFAQRVQAATIEVGAREFLLFSTRQLLESVTENYEKIDLLEAVRKNTANTISLGVGYGQTAQEAKASAGLGMERASKLGGNTAFIVYNRNKTIGPIRTGEETRQKSPNRKIDGNLLAISEKSDLSINTIFQLHSILERQGKTRFTAAELASLAGVTPRTMNRILAKLALHGFCIEVGRRVLTKGRPSRIIELSIP</sequence>
<protein>
    <submittedName>
        <fullName evidence="1">Helix-turn-helix domain-containing protein</fullName>
    </submittedName>
</protein>
<name>A0ABU3P0P4_9FIRM</name>
<dbReference type="Gene3D" id="3.30.70.270">
    <property type="match status" value="1"/>
</dbReference>
<organism evidence="1 2">
    <name type="scientific">Anaeroselena agilis</name>
    <dbReference type="NCBI Taxonomy" id="3063788"/>
    <lineage>
        <taxon>Bacteria</taxon>
        <taxon>Bacillati</taxon>
        <taxon>Bacillota</taxon>
        <taxon>Negativicutes</taxon>
        <taxon>Acetonemataceae</taxon>
        <taxon>Anaeroselena</taxon>
    </lineage>
</organism>
<reference evidence="1 2" key="1">
    <citation type="submission" date="2023-07" db="EMBL/GenBank/DDBJ databases">
        <title>The novel representative of Negativicutes class, Anaeroselena agilis gen. nov. sp. nov.</title>
        <authorList>
            <person name="Prokofeva M.I."/>
            <person name="Elcheninov A.G."/>
            <person name="Klyukina A."/>
            <person name="Kublanov I.V."/>
            <person name="Frolov E.N."/>
            <person name="Podosokorskaya O.A."/>
        </authorList>
    </citation>
    <scope>NUCLEOTIDE SEQUENCE [LARGE SCALE GENOMIC DNA]</scope>
    <source>
        <strain evidence="1 2">4137-cl</strain>
    </source>
</reference>